<proteinExistence type="inferred from homology"/>
<dbReference type="RefSeq" id="WP_269424504.1">
    <property type="nucleotide sequence ID" value="NZ_JAPWGY010000007.1"/>
</dbReference>
<dbReference type="EC" id="4.2.1.115" evidence="3"/>
<comment type="similarity">
    <text evidence="1">Belongs to the polysaccharide synthase family.</text>
</comment>
<protein>
    <submittedName>
        <fullName evidence="3">UDP-N-acetylglucosamine 4,6-dehydratase (Inverting)</fullName>
        <ecNumber evidence="3">4.2.1.115</ecNumber>
    </submittedName>
</protein>
<dbReference type="GO" id="GO:0016829">
    <property type="term" value="F:lyase activity"/>
    <property type="evidence" value="ECO:0007669"/>
    <property type="project" value="UniProtKB-KW"/>
</dbReference>
<dbReference type="InterPro" id="IPR003869">
    <property type="entry name" value="Polysac_CapD-like"/>
</dbReference>
<organism evidence="3 4">
    <name type="scientific">Kiloniella laminariae</name>
    <dbReference type="NCBI Taxonomy" id="454162"/>
    <lineage>
        <taxon>Bacteria</taxon>
        <taxon>Pseudomonadati</taxon>
        <taxon>Pseudomonadota</taxon>
        <taxon>Alphaproteobacteria</taxon>
        <taxon>Rhodospirillales</taxon>
        <taxon>Kiloniellaceae</taxon>
        <taxon>Kiloniella</taxon>
    </lineage>
</organism>
<gene>
    <name evidence="3" type="primary">pseB</name>
    <name evidence="3" type="ORF">O4H49_16320</name>
</gene>
<dbReference type="InterPro" id="IPR036291">
    <property type="entry name" value="NAD(P)-bd_dom_sf"/>
</dbReference>
<dbReference type="SUPFAM" id="SSF51735">
    <property type="entry name" value="NAD(P)-binding Rossmann-fold domains"/>
    <property type="match status" value="1"/>
</dbReference>
<dbReference type="PANTHER" id="PTHR43318">
    <property type="entry name" value="UDP-N-ACETYLGLUCOSAMINE 4,6-DEHYDRATASE"/>
    <property type="match status" value="1"/>
</dbReference>
<dbReference type="Pfam" id="PF02719">
    <property type="entry name" value="Polysacc_synt_2"/>
    <property type="match status" value="1"/>
</dbReference>
<accession>A0ABT4LMJ7</accession>
<feature type="domain" description="Polysaccharide biosynthesis protein CapD-like" evidence="2">
    <location>
        <begin position="9"/>
        <end position="280"/>
    </location>
</feature>
<sequence>MSIFNEKSILVTGGTGSFGKVFISKLLKDHNPKRLIVFSRDELKQFEMAQTISHPNLRYFLGDIRDEARLERAFKGVDYVIHAAALKQVPAAEYNPIECIKTNVLGAENIINAAINTGVKKVIALSTDKAVNPLNLYGATKLCSDKLFVAANHLSDIGGTRFSVVRYGNVIGSRGSVIPFFRERAKEGVLPITDPRMTRFWITLTSGVQFVIDSAERMRGGEIFVPKIPSMKITDLASAIDPNCRQDIVGIRPGEKLHEMMIPKDEARNTLEFKDHYIIRPQSTFWDYDESPVFNGEEGKPVRQNFEYASDTNTEWFNTEQLRSVIESDV</sequence>
<keyword evidence="4" id="KW-1185">Reference proteome</keyword>
<evidence type="ECO:0000259" key="2">
    <source>
        <dbReference type="Pfam" id="PF02719"/>
    </source>
</evidence>
<evidence type="ECO:0000313" key="3">
    <source>
        <dbReference type="EMBL" id="MCZ4282353.1"/>
    </source>
</evidence>
<evidence type="ECO:0000256" key="1">
    <source>
        <dbReference type="ARBA" id="ARBA00007430"/>
    </source>
</evidence>
<name>A0ABT4LMJ7_9PROT</name>
<reference evidence="3" key="1">
    <citation type="submission" date="2022-12" db="EMBL/GenBank/DDBJ databases">
        <title>Bacterial isolates from different developmental stages of Nematostella vectensis.</title>
        <authorList>
            <person name="Fraune S."/>
        </authorList>
    </citation>
    <scope>NUCLEOTIDE SEQUENCE</scope>
    <source>
        <strain evidence="3">G21630-S1</strain>
    </source>
</reference>
<dbReference type="EMBL" id="JAPWGY010000007">
    <property type="protein sequence ID" value="MCZ4282353.1"/>
    <property type="molecule type" value="Genomic_DNA"/>
</dbReference>
<dbReference type="NCBIfam" id="TIGR03589">
    <property type="entry name" value="PseB"/>
    <property type="match status" value="1"/>
</dbReference>
<evidence type="ECO:0000313" key="4">
    <source>
        <dbReference type="Proteomes" id="UP001069802"/>
    </source>
</evidence>
<dbReference type="InterPro" id="IPR051203">
    <property type="entry name" value="Polysaccharide_Synthase-Rel"/>
</dbReference>
<dbReference type="Gene3D" id="3.40.50.720">
    <property type="entry name" value="NAD(P)-binding Rossmann-like Domain"/>
    <property type="match status" value="1"/>
</dbReference>
<dbReference type="InterPro" id="IPR020025">
    <property type="entry name" value="PseB"/>
</dbReference>
<comment type="caution">
    <text evidence="3">The sequence shown here is derived from an EMBL/GenBank/DDBJ whole genome shotgun (WGS) entry which is preliminary data.</text>
</comment>
<keyword evidence="3" id="KW-0456">Lyase</keyword>
<dbReference type="Proteomes" id="UP001069802">
    <property type="component" value="Unassembled WGS sequence"/>
</dbReference>
<dbReference type="CDD" id="cd05237">
    <property type="entry name" value="UDP_invert_4-6DH_SDR_e"/>
    <property type="match status" value="1"/>
</dbReference>
<dbReference type="PANTHER" id="PTHR43318:SF2">
    <property type="entry name" value="UDP-N-ACETYLGLUCOSAMINE 4,6-DEHYDRATASE (INVERTING)"/>
    <property type="match status" value="1"/>
</dbReference>